<proteinExistence type="predicted"/>
<evidence type="ECO:0000256" key="1">
    <source>
        <dbReference type="SAM" id="MobiDB-lite"/>
    </source>
</evidence>
<protein>
    <submittedName>
        <fullName evidence="2">Uncharacterized protein</fullName>
    </submittedName>
</protein>
<feature type="region of interest" description="Disordered" evidence="1">
    <location>
        <begin position="209"/>
        <end position="236"/>
    </location>
</feature>
<accession>A0A7S0S9D5</accession>
<gene>
    <name evidence="2" type="ORF">MANT1106_LOCUS2607</name>
</gene>
<evidence type="ECO:0000313" key="2">
    <source>
        <dbReference type="EMBL" id="CAD8699925.1"/>
    </source>
</evidence>
<dbReference type="AlphaFoldDB" id="A0A7S0S9D5"/>
<sequence length="349" mass="36192">MVGAADGVPSDILRTTVATATMATMATDTHFSNMLHHLPPRKRLKAQLREQQRQISASPSHAVITGVSRPREQENKNATMAAGMTTTMEVGTLTRPPTVALEGGTTTRAPTVLAPAGGSKKARLLGGGARGLAMFPESDLIREARARAAIAGGEPADTAAAEAKAAARAKGARAIAARQAAVAKAHAAKAAAKAAMELAALAAKAKHKAEELERERTRRRTADAAANSAKHHQHHQHAVALSAVVAQGARAALPSPVSIPSHVKVPPPPSASLGLNKPGTDEEAAVLPSSDAMEVAEESKPLTDEDIARQLHMEINASPRLGRTVRGDRSQTFSPPTSPSPRRHAGPSA</sequence>
<feature type="region of interest" description="Disordered" evidence="1">
    <location>
        <begin position="260"/>
        <end position="291"/>
    </location>
</feature>
<reference evidence="2" key="1">
    <citation type="submission" date="2021-01" db="EMBL/GenBank/DDBJ databases">
        <authorList>
            <person name="Corre E."/>
            <person name="Pelletier E."/>
            <person name="Niang G."/>
            <person name="Scheremetjew M."/>
            <person name="Finn R."/>
            <person name="Kale V."/>
            <person name="Holt S."/>
            <person name="Cochrane G."/>
            <person name="Meng A."/>
            <person name="Brown T."/>
            <person name="Cohen L."/>
        </authorList>
    </citation>
    <scope>NUCLEOTIDE SEQUENCE</scope>
    <source>
        <strain evidence="2">SL-175</strain>
    </source>
</reference>
<feature type="region of interest" description="Disordered" evidence="1">
    <location>
        <begin position="314"/>
        <end position="349"/>
    </location>
</feature>
<feature type="compositionally biased region" description="Basic and acidic residues" evidence="1">
    <location>
        <begin position="209"/>
        <end position="222"/>
    </location>
</feature>
<name>A0A7S0S9D5_9CHLO</name>
<organism evidence="2">
    <name type="scientific">Mantoniella antarctica</name>
    <dbReference type="NCBI Taxonomy" id="81844"/>
    <lineage>
        <taxon>Eukaryota</taxon>
        <taxon>Viridiplantae</taxon>
        <taxon>Chlorophyta</taxon>
        <taxon>Mamiellophyceae</taxon>
        <taxon>Mamiellales</taxon>
        <taxon>Mamiellaceae</taxon>
        <taxon>Mantoniella</taxon>
    </lineage>
</organism>
<dbReference type="EMBL" id="HBFC01004770">
    <property type="protein sequence ID" value="CAD8699925.1"/>
    <property type="molecule type" value="Transcribed_RNA"/>
</dbReference>